<feature type="domain" description="ChsH2 rubredoxin-like zinc ribbon" evidence="2">
    <location>
        <begin position="22"/>
        <end position="51"/>
    </location>
</feature>
<proteinExistence type="predicted"/>
<reference evidence="3 4" key="1">
    <citation type="journal article" date="2015" name="Stand. Genomic Sci.">
        <title>Complete genome of Pseudomonas chlororaphis strain UFB2, a soil bacterium with antibacterial activity against bacterial canker pathogen of tomato.</title>
        <authorList>
            <person name="Deng P."/>
            <person name="Wang X."/>
            <person name="Baird S.M."/>
            <person name="Lu S.E."/>
        </authorList>
    </citation>
    <scope>NUCLEOTIDE SEQUENCE [LARGE SCALE GENOMIC DNA]</scope>
    <source>
        <strain evidence="3 4">UFB2</strain>
    </source>
</reference>
<evidence type="ECO:0000313" key="4">
    <source>
        <dbReference type="Proteomes" id="UP000035212"/>
    </source>
</evidence>
<dbReference type="PANTHER" id="PTHR34075:SF5">
    <property type="entry name" value="BLR3430 PROTEIN"/>
    <property type="match status" value="1"/>
</dbReference>
<dbReference type="InterPro" id="IPR022002">
    <property type="entry name" value="ChsH2_Znr"/>
</dbReference>
<dbReference type="AlphaFoldDB" id="A0A0G3GIA4"/>
<sequence length="146" mass="16638">MSLYPEQIHRMTTASMLREWREHGGKYRLEGSRCQDCEEIFFPRRTVCGACNSMNVQPYRCARTGTIQVSAHAENPILAAMGYGETVPRFMAMVRLDDGLVIASEIVDVVDPRQVVSGAPVRMVVRKHVRESNLAWQYAYKFVLVK</sequence>
<dbReference type="SUPFAM" id="SSF50249">
    <property type="entry name" value="Nucleic acid-binding proteins"/>
    <property type="match status" value="1"/>
</dbReference>
<protein>
    <submittedName>
        <fullName evidence="3">2,4-diacetylphloroglucinol biosynthesis protein</fullName>
    </submittedName>
</protein>
<dbReference type="SMR" id="A0A0G3GIA4"/>
<organism evidence="3 4">
    <name type="scientific">Pseudomonas chlororaphis</name>
    <dbReference type="NCBI Taxonomy" id="587753"/>
    <lineage>
        <taxon>Bacteria</taxon>
        <taxon>Pseudomonadati</taxon>
        <taxon>Pseudomonadota</taxon>
        <taxon>Gammaproteobacteria</taxon>
        <taxon>Pseudomonadales</taxon>
        <taxon>Pseudomonadaceae</taxon>
        <taxon>Pseudomonas</taxon>
    </lineage>
</organism>
<dbReference type="EMBL" id="CP011020">
    <property type="protein sequence ID" value="AKK00976.1"/>
    <property type="molecule type" value="Genomic_DNA"/>
</dbReference>
<dbReference type="Pfam" id="PF01796">
    <property type="entry name" value="OB_ChsH2_C"/>
    <property type="match status" value="1"/>
</dbReference>
<evidence type="ECO:0000259" key="1">
    <source>
        <dbReference type="Pfam" id="PF01796"/>
    </source>
</evidence>
<dbReference type="InterPro" id="IPR012340">
    <property type="entry name" value="NA-bd_OB-fold"/>
</dbReference>
<gene>
    <name evidence="3" type="ORF">VM99_23985</name>
</gene>
<dbReference type="PATRIC" id="fig|587753.11.peg.4918"/>
<accession>A0A0G3GIA4</accession>
<dbReference type="InterPro" id="IPR002878">
    <property type="entry name" value="ChsH2_C"/>
</dbReference>
<dbReference type="InterPro" id="IPR052513">
    <property type="entry name" value="Thioester_dehydratase-like"/>
</dbReference>
<evidence type="ECO:0000259" key="2">
    <source>
        <dbReference type="Pfam" id="PF12172"/>
    </source>
</evidence>
<dbReference type="Proteomes" id="UP000035212">
    <property type="component" value="Chromosome"/>
</dbReference>
<evidence type="ECO:0000313" key="3">
    <source>
        <dbReference type="EMBL" id="AKK00976.1"/>
    </source>
</evidence>
<dbReference type="Pfam" id="PF12172">
    <property type="entry name" value="zf-ChsH2"/>
    <property type="match status" value="1"/>
</dbReference>
<dbReference type="Gene3D" id="6.10.30.10">
    <property type="match status" value="1"/>
</dbReference>
<dbReference type="PANTHER" id="PTHR34075">
    <property type="entry name" value="BLR3430 PROTEIN"/>
    <property type="match status" value="1"/>
</dbReference>
<name>A0A0G3GIA4_9PSED</name>
<reference evidence="4" key="2">
    <citation type="submission" date="2015-03" db="EMBL/GenBank/DDBJ databases">
        <authorList>
            <person name="Deng P."/>
            <person name="Lu S."/>
        </authorList>
    </citation>
    <scope>NUCLEOTIDE SEQUENCE [LARGE SCALE GENOMIC DNA]</scope>
    <source>
        <strain evidence="4">UFB2</strain>
    </source>
</reference>
<feature type="domain" description="ChsH2 C-terminal OB-fold" evidence="1">
    <location>
        <begin position="81"/>
        <end position="126"/>
    </location>
</feature>